<dbReference type="InterPro" id="IPR003544">
    <property type="entry name" value="Cyt_c_biogenesis_CcmB"/>
</dbReference>
<comment type="similarity">
    <text evidence="3">Belongs to the CcmB/CycW/HelB family.</text>
</comment>
<evidence type="ECO:0000256" key="12">
    <source>
        <dbReference type="SAM" id="Phobius"/>
    </source>
</evidence>
<dbReference type="EMBL" id="UOGF01000069">
    <property type="protein sequence ID" value="VAX30968.1"/>
    <property type="molecule type" value="Genomic_DNA"/>
</dbReference>
<dbReference type="InterPro" id="IPR026031">
    <property type="entry name" value="Cyt_c_CcmB_bac"/>
</dbReference>
<dbReference type="PANTHER" id="PTHR30070:SF1">
    <property type="entry name" value="CYTOCHROME C BIOGENESIS B-RELATED"/>
    <property type="match status" value="1"/>
</dbReference>
<feature type="transmembrane region" description="Helical" evidence="12">
    <location>
        <begin position="164"/>
        <end position="183"/>
    </location>
</feature>
<feature type="transmembrane region" description="Helical" evidence="12">
    <location>
        <begin position="57"/>
        <end position="76"/>
    </location>
</feature>
<dbReference type="GO" id="GO:0005886">
    <property type="term" value="C:plasma membrane"/>
    <property type="evidence" value="ECO:0007669"/>
    <property type="project" value="UniProtKB-SubCell"/>
</dbReference>
<evidence type="ECO:0000256" key="7">
    <source>
        <dbReference type="ARBA" id="ARBA00022519"/>
    </source>
</evidence>
<dbReference type="Pfam" id="PF03379">
    <property type="entry name" value="CcmB"/>
    <property type="match status" value="1"/>
</dbReference>
<keyword evidence="7" id="KW-0997">Cell inner membrane</keyword>
<keyword evidence="9" id="KW-0201">Cytochrome c-type biogenesis</keyword>
<dbReference type="PIRSF" id="PIRSF002764">
    <property type="entry name" value="CcmB"/>
    <property type="match status" value="1"/>
</dbReference>
<keyword evidence="8 12" id="KW-0812">Transmembrane</keyword>
<keyword evidence="11 12" id="KW-0472">Membrane</keyword>
<feature type="transmembrane region" description="Helical" evidence="12">
    <location>
        <begin position="203"/>
        <end position="223"/>
    </location>
</feature>
<comment type="function">
    <text evidence="1">Required for the export of heme to the periplasm for the biogenesis of c-type cytochromes.</text>
</comment>
<evidence type="ECO:0000313" key="13">
    <source>
        <dbReference type="EMBL" id="VAX30968.1"/>
    </source>
</evidence>
<feature type="transmembrane region" description="Helical" evidence="12">
    <location>
        <begin position="131"/>
        <end position="152"/>
    </location>
</feature>
<accession>A0A3B1D4P8</accession>
<dbReference type="PRINTS" id="PR01414">
    <property type="entry name" value="CCMBBIOGNSIS"/>
</dbReference>
<evidence type="ECO:0000256" key="2">
    <source>
        <dbReference type="ARBA" id="ARBA00004429"/>
    </source>
</evidence>
<evidence type="ECO:0000256" key="11">
    <source>
        <dbReference type="ARBA" id="ARBA00023136"/>
    </source>
</evidence>
<dbReference type="PANTHER" id="PTHR30070">
    <property type="entry name" value="HEME EXPORTER PROTEIN B"/>
    <property type="match status" value="1"/>
</dbReference>
<evidence type="ECO:0000256" key="8">
    <source>
        <dbReference type="ARBA" id="ARBA00022692"/>
    </source>
</evidence>
<dbReference type="GO" id="GO:0017004">
    <property type="term" value="P:cytochrome complex assembly"/>
    <property type="evidence" value="ECO:0007669"/>
    <property type="project" value="UniProtKB-KW"/>
</dbReference>
<evidence type="ECO:0000256" key="9">
    <source>
        <dbReference type="ARBA" id="ARBA00022748"/>
    </source>
</evidence>
<evidence type="ECO:0000256" key="4">
    <source>
        <dbReference type="ARBA" id="ARBA00016452"/>
    </source>
</evidence>
<evidence type="ECO:0000256" key="3">
    <source>
        <dbReference type="ARBA" id="ARBA00010544"/>
    </source>
</evidence>
<feature type="transmembrane region" description="Helical" evidence="12">
    <location>
        <begin position="25"/>
        <end position="45"/>
    </location>
</feature>
<sequence>MHFFRVVKWIAWKDLLSEYRNRENISSMFFFALNVILIFSFSFSLDPETLKEIMPGIIWVAFGFTAIIGLGKSFLIEVNNDCMEYFQCLPVPKGAIYLGKFLGNLLFMLTVEIVLFPLFVLFFNLTLLDQFLPLLLISTVATIGLSALGTLFSALTVQIRAREVMFPILLLPLSVPIFIGAVEATRGALSGDPLSSYQHWIELLGVFDVIFVVVSFWIFEFILDY</sequence>
<keyword evidence="5" id="KW-0813">Transport</keyword>
<reference evidence="13" key="1">
    <citation type="submission" date="2018-06" db="EMBL/GenBank/DDBJ databases">
        <authorList>
            <person name="Zhirakovskaya E."/>
        </authorList>
    </citation>
    <scope>NUCLEOTIDE SEQUENCE</scope>
</reference>
<dbReference type="GO" id="GO:0015232">
    <property type="term" value="F:heme transmembrane transporter activity"/>
    <property type="evidence" value="ECO:0007669"/>
    <property type="project" value="InterPro"/>
</dbReference>
<keyword evidence="6" id="KW-1003">Cell membrane</keyword>
<gene>
    <name evidence="13" type="ORF">MNBD_NITROSPIRAE01-35</name>
</gene>
<dbReference type="GO" id="GO:1903607">
    <property type="term" value="P:cytochrome c biosynthetic process"/>
    <property type="evidence" value="ECO:0007669"/>
    <property type="project" value="TreeGrafter"/>
</dbReference>
<proteinExistence type="inferred from homology"/>
<dbReference type="AlphaFoldDB" id="A0A3B1D4P8"/>
<comment type="subcellular location">
    <subcellularLocation>
        <location evidence="2">Cell inner membrane</location>
        <topology evidence="2">Multi-pass membrane protein</topology>
    </subcellularLocation>
</comment>
<protein>
    <recommendedName>
        <fullName evidence="4">Heme exporter protein B</fullName>
    </recommendedName>
</protein>
<evidence type="ECO:0000256" key="6">
    <source>
        <dbReference type="ARBA" id="ARBA00022475"/>
    </source>
</evidence>
<organism evidence="13">
    <name type="scientific">hydrothermal vent metagenome</name>
    <dbReference type="NCBI Taxonomy" id="652676"/>
    <lineage>
        <taxon>unclassified sequences</taxon>
        <taxon>metagenomes</taxon>
        <taxon>ecological metagenomes</taxon>
    </lineage>
</organism>
<feature type="transmembrane region" description="Helical" evidence="12">
    <location>
        <begin position="97"/>
        <end position="125"/>
    </location>
</feature>
<evidence type="ECO:0000256" key="10">
    <source>
        <dbReference type="ARBA" id="ARBA00022989"/>
    </source>
</evidence>
<evidence type="ECO:0000256" key="1">
    <source>
        <dbReference type="ARBA" id="ARBA00002442"/>
    </source>
</evidence>
<keyword evidence="10 12" id="KW-1133">Transmembrane helix</keyword>
<evidence type="ECO:0000256" key="5">
    <source>
        <dbReference type="ARBA" id="ARBA00022448"/>
    </source>
</evidence>
<name>A0A3B1D4P8_9ZZZZ</name>